<dbReference type="EMBL" id="FZQP02006678">
    <property type="protein sequence ID" value="VVD03345.1"/>
    <property type="molecule type" value="Genomic_DNA"/>
</dbReference>
<accession>A0A5E4QYP6</accession>
<dbReference type="GO" id="GO:0020037">
    <property type="term" value="F:heme binding"/>
    <property type="evidence" value="ECO:0007669"/>
    <property type="project" value="UniProtKB-UniRule"/>
</dbReference>
<dbReference type="AlphaFoldDB" id="A0A5E4QYP6"/>
<dbReference type="Gene3D" id="3.10.120.10">
    <property type="entry name" value="Cytochrome b5-like heme/steroid binding domain"/>
    <property type="match status" value="1"/>
</dbReference>
<evidence type="ECO:0000256" key="3">
    <source>
        <dbReference type="ARBA" id="ARBA00022692"/>
    </source>
</evidence>
<evidence type="ECO:0000259" key="9">
    <source>
        <dbReference type="PROSITE" id="PS50255"/>
    </source>
</evidence>
<feature type="domain" description="Cytochrome b5 heme-binding" evidence="9">
    <location>
        <begin position="6"/>
        <end position="82"/>
    </location>
</feature>
<dbReference type="PANTHER" id="PTHR19359:SF14">
    <property type="entry name" value="CYTOCHROME B5 A"/>
    <property type="match status" value="1"/>
</dbReference>
<dbReference type="InterPro" id="IPR036400">
    <property type="entry name" value="Cyt_B5-like_heme/steroid_sf"/>
</dbReference>
<evidence type="ECO:0000256" key="4">
    <source>
        <dbReference type="ARBA" id="ARBA00022723"/>
    </source>
</evidence>
<reference evidence="10 11" key="1">
    <citation type="submission" date="2017-07" db="EMBL/GenBank/DDBJ databases">
        <authorList>
            <person name="Talla V."/>
            <person name="Backstrom N."/>
        </authorList>
    </citation>
    <scope>NUCLEOTIDE SEQUENCE [LARGE SCALE GENOMIC DNA]</scope>
</reference>
<dbReference type="SMART" id="SM01117">
    <property type="entry name" value="Cyt-b5"/>
    <property type="match status" value="1"/>
</dbReference>
<evidence type="ECO:0000313" key="10">
    <source>
        <dbReference type="EMBL" id="VVD03345.1"/>
    </source>
</evidence>
<organism evidence="10 11">
    <name type="scientific">Leptidea sinapis</name>
    <dbReference type="NCBI Taxonomy" id="189913"/>
    <lineage>
        <taxon>Eukaryota</taxon>
        <taxon>Metazoa</taxon>
        <taxon>Ecdysozoa</taxon>
        <taxon>Arthropoda</taxon>
        <taxon>Hexapoda</taxon>
        <taxon>Insecta</taxon>
        <taxon>Pterygota</taxon>
        <taxon>Neoptera</taxon>
        <taxon>Endopterygota</taxon>
        <taxon>Lepidoptera</taxon>
        <taxon>Glossata</taxon>
        <taxon>Ditrysia</taxon>
        <taxon>Papilionoidea</taxon>
        <taxon>Pieridae</taxon>
        <taxon>Dismorphiinae</taxon>
        <taxon>Leptidea</taxon>
    </lineage>
</organism>
<dbReference type="PANTHER" id="PTHR19359">
    <property type="entry name" value="CYTOCHROME B5"/>
    <property type="match status" value="1"/>
</dbReference>
<name>A0A5E4QYP6_9NEOP</name>
<dbReference type="InterPro" id="IPR018506">
    <property type="entry name" value="Cyt_B5_heme-BS"/>
</dbReference>
<dbReference type="FunFam" id="3.10.120.10:FF:000002">
    <property type="entry name" value="Cytochrome b5 type B"/>
    <property type="match status" value="1"/>
</dbReference>
<dbReference type="Proteomes" id="UP000324832">
    <property type="component" value="Unassembled WGS sequence"/>
</dbReference>
<proteinExistence type="inferred from homology"/>
<keyword evidence="4 8" id="KW-0479">Metal-binding</keyword>
<comment type="similarity">
    <text evidence="7 8">Belongs to the cytochrome b5 family.</text>
</comment>
<evidence type="ECO:0000256" key="6">
    <source>
        <dbReference type="ARBA" id="ARBA00023136"/>
    </source>
</evidence>
<keyword evidence="3" id="KW-0812">Transmembrane</keyword>
<dbReference type="GO" id="GO:0046872">
    <property type="term" value="F:metal ion binding"/>
    <property type="evidence" value="ECO:0007669"/>
    <property type="project" value="UniProtKB-UniRule"/>
</dbReference>
<keyword evidence="6" id="KW-0472">Membrane</keyword>
<protein>
    <recommendedName>
        <fullName evidence="9">Cytochrome b5 heme-binding domain-containing protein</fullName>
    </recommendedName>
</protein>
<keyword evidence="11" id="KW-1185">Reference proteome</keyword>
<dbReference type="InterPro" id="IPR050668">
    <property type="entry name" value="Cytochrome_b5"/>
</dbReference>
<keyword evidence="2 8" id="KW-0349">Heme</keyword>
<dbReference type="PRINTS" id="PR00363">
    <property type="entry name" value="CYTOCHROMEB5"/>
</dbReference>
<sequence>MTAGASKQFSRAELAGRCRADDAVFVIDNVVYDVTGFLDDHPGGHEVLLNAAGKDATEEFHDIGHSLDAKELMKKYAVGEVVEAERRQVRDRTFRWEDVSQDAPPGFLDTWKFPLLLGLLMTLLYTFLF</sequence>
<comment type="subcellular location">
    <subcellularLocation>
        <location evidence="1">Membrane</location>
    </subcellularLocation>
</comment>
<evidence type="ECO:0000256" key="1">
    <source>
        <dbReference type="ARBA" id="ARBA00004370"/>
    </source>
</evidence>
<evidence type="ECO:0000256" key="5">
    <source>
        <dbReference type="ARBA" id="ARBA00023004"/>
    </source>
</evidence>
<dbReference type="GO" id="GO:0016020">
    <property type="term" value="C:membrane"/>
    <property type="evidence" value="ECO:0007669"/>
    <property type="project" value="UniProtKB-SubCell"/>
</dbReference>
<evidence type="ECO:0000256" key="7">
    <source>
        <dbReference type="ARBA" id="ARBA00038168"/>
    </source>
</evidence>
<evidence type="ECO:0000256" key="2">
    <source>
        <dbReference type="ARBA" id="ARBA00022617"/>
    </source>
</evidence>
<evidence type="ECO:0000256" key="8">
    <source>
        <dbReference type="RuleBase" id="RU362121"/>
    </source>
</evidence>
<evidence type="ECO:0000313" key="11">
    <source>
        <dbReference type="Proteomes" id="UP000324832"/>
    </source>
</evidence>
<gene>
    <name evidence="10" type="ORF">LSINAPIS_LOCUS13361</name>
</gene>
<feature type="non-terminal residue" evidence="10">
    <location>
        <position position="129"/>
    </location>
</feature>
<dbReference type="SUPFAM" id="SSF55856">
    <property type="entry name" value="Cytochrome b5-like heme/steroid binding domain"/>
    <property type="match status" value="1"/>
</dbReference>
<dbReference type="InterPro" id="IPR001199">
    <property type="entry name" value="Cyt_B5-like_heme/steroid-bd"/>
</dbReference>
<keyword evidence="5 8" id="KW-0408">Iron</keyword>
<dbReference type="Pfam" id="PF00173">
    <property type="entry name" value="Cyt-b5"/>
    <property type="match status" value="1"/>
</dbReference>
<dbReference type="PROSITE" id="PS00191">
    <property type="entry name" value="CYTOCHROME_B5_1"/>
    <property type="match status" value="1"/>
</dbReference>
<dbReference type="PROSITE" id="PS50255">
    <property type="entry name" value="CYTOCHROME_B5_2"/>
    <property type="match status" value="1"/>
</dbReference>